<gene>
    <name evidence="1" type="ORF">FHS13_000374</name>
</gene>
<dbReference type="EMBL" id="JACHJO010000001">
    <property type="protein sequence ID" value="MBB6118446.1"/>
    <property type="molecule type" value="Genomic_DNA"/>
</dbReference>
<dbReference type="Proteomes" id="UP000536604">
    <property type="component" value="Unassembled WGS sequence"/>
</dbReference>
<reference evidence="1 2" key="1">
    <citation type="submission" date="2020-08" db="EMBL/GenBank/DDBJ databases">
        <title>Genomic Encyclopedia of Type Strains, Phase III (KMG-III): the genomes of soil and plant-associated and newly described type strains.</title>
        <authorList>
            <person name="Whitman W."/>
        </authorList>
    </citation>
    <scope>NUCLEOTIDE SEQUENCE [LARGE SCALE GENOMIC DNA]</scope>
    <source>
        <strain evidence="1 2">CECT 8712</strain>
    </source>
</reference>
<keyword evidence="2" id="KW-1185">Reference proteome</keyword>
<dbReference type="AlphaFoldDB" id="A0A841IMH3"/>
<dbReference type="RefSeq" id="WP_184286319.1">
    <property type="nucleotide sequence ID" value="NZ_JACHJO010000001.1"/>
</dbReference>
<sequence>MALVLASAPGAASAVENDEPVSADIRTFAGYGASVLGTFEAASGNCGVRVDIPHPSRTTNNQIHTRVESFCQGSAIVDNTITGKSYRSRWYGWEHRRTKTNGPKNIWRIRVTVDVDCDYGSRHRWRTEGYGSGMLNGQPVSASAYEQTDNEITCGANN</sequence>
<protein>
    <submittedName>
        <fullName evidence="1">Uncharacterized protein</fullName>
    </submittedName>
</protein>
<name>A0A841IMH3_9ACTN</name>
<evidence type="ECO:0000313" key="2">
    <source>
        <dbReference type="Proteomes" id="UP000536604"/>
    </source>
</evidence>
<organism evidence="1 2">
    <name type="scientific">Nocardiopsis algeriensis</name>
    <dbReference type="NCBI Taxonomy" id="1478215"/>
    <lineage>
        <taxon>Bacteria</taxon>
        <taxon>Bacillati</taxon>
        <taxon>Actinomycetota</taxon>
        <taxon>Actinomycetes</taxon>
        <taxon>Streptosporangiales</taxon>
        <taxon>Nocardiopsidaceae</taxon>
        <taxon>Nocardiopsis</taxon>
    </lineage>
</organism>
<comment type="caution">
    <text evidence="1">The sequence shown here is derived from an EMBL/GenBank/DDBJ whole genome shotgun (WGS) entry which is preliminary data.</text>
</comment>
<accession>A0A841IMH3</accession>
<proteinExistence type="predicted"/>
<evidence type="ECO:0000313" key="1">
    <source>
        <dbReference type="EMBL" id="MBB6118446.1"/>
    </source>
</evidence>